<reference evidence="2" key="1">
    <citation type="submission" date="2022-07" db="EMBL/GenBank/DDBJ databases">
        <authorList>
            <person name="Macas J."/>
            <person name="Novak P."/>
            <person name="Neumann P."/>
        </authorList>
    </citation>
    <scope>NUCLEOTIDE SEQUENCE</scope>
</reference>
<dbReference type="AlphaFoldDB" id="A0AAV0BXR8"/>
<dbReference type="Proteomes" id="UP001152523">
    <property type="component" value="Unassembled WGS sequence"/>
</dbReference>
<feature type="compositionally biased region" description="Basic residues" evidence="1">
    <location>
        <begin position="153"/>
        <end position="162"/>
    </location>
</feature>
<sequence length="182" mass="19633">MKRGCADDDNQDLYRHAGGGAALGDISPVAGDVFVHGGEGDDFDPMEIWLECVDHQDAEDLHLTPSPMDSNQSWPSSTEFPAASQPFNPFPDGNNNNNKNGINGTVAAGSDESPGLFGSEFPYQLFDGNGERLVRLGSSATKEARKKRMARQRKMSSHHFRHQNNSNTIRLGGGGGVEKCSV</sequence>
<accession>A0AAV0BXR8</accession>
<organism evidence="2 3">
    <name type="scientific">Cuscuta epithymum</name>
    <dbReference type="NCBI Taxonomy" id="186058"/>
    <lineage>
        <taxon>Eukaryota</taxon>
        <taxon>Viridiplantae</taxon>
        <taxon>Streptophyta</taxon>
        <taxon>Embryophyta</taxon>
        <taxon>Tracheophyta</taxon>
        <taxon>Spermatophyta</taxon>
        <taxon>Magnoliopsida</taxon>
        <taxon>eudicotyledons</taxon>
        <taxon>Gunneridae</taxon>
        <taxon>Pentapetalae</taxon>
        <taxon>asterids</taxon>
        <taxon>lamiids</taxon>
        <taxon>Solanales</taxon>
        <taxon>Convolvulaceae</taxon>
        <taxon>Cuscuteae</taxon>
        <taxon>Cuscuta</taxon>
        <taxon>Cuscuta subgen. Cuscuta</taxon>
    </lineage>
</organism>
<dbReference type="EMBL" id="CAMAPF010000003">
    <property type="protein sequence ID" value="CAH9050903.1"/>
    <property type="molecule type" value="Genomic_DNA"/>
</dbReference>
<protein>
    <submittedName>
        <fullName evidence="2">Uncharacterized protein</fullName>
    </submittedName>
</protein>
<evidence type="ECO:0000313" key="2">
    <source>
        <dbReference type="EMBL" id="CAH9050903.1"/>
    </source>
</evidence>
<evidence type="ECO:0000313" key="3">
    <source>
        <dbReference type="Proteomes" id="UP001152523"/>
    </source>
</evidence>
<evidence type="ECO:0000256" key="1">
    <source>
        <dbReference type="SAM" id="MobiDB-lite"/>
    </source>
</evidence>
<feature type="non-terminal residue" evidence="2">
    <location>
        <position position="182"/>
    </location>
</feature>
<feature type="region of interest" description="Disordered" evidence="1">
    <location>
        <begin position="153"/>
        <end position="182"/>
    </location>
</feature>
<feature type="compositionally biased region" description="Gly residues" evidence="1">
    <location>
        <begin position="171"/>
        <end position="182"/>
    </location>
</feature>
<keyword evidence="3" id="KW-1185">Reference proteome</keyword>
<name>A0AAV0BXR8_9ASTE</name>
<proteinExistence type="predicted"/>
<comment type="caution">
    <text evidence="2">The sequence shown here is derived from an EMBL/GenBank/DDBJ whole genome shotgun (WGS) entry which is preliminary data.</text>
</comment>
<gene>
    <name evidence="2" type="ORF">CEPIT_LOCUS138</name>
</gene>